<dbReference type="AlphaFoldDB" id="A0A9Q1BL50"/>
<keyword evidence="2" id="KW-0472">Membrane</keyword>
<proteinExistence type="predicted"/>
<evidence type="ECO:0000256" key="1">
    <source>
        <dbReference type="SAM" id="MobiDB-lite"/>
    </source>
</evidence>
<feature type="transmembrane region" description="Helical" evidence="2">
    <location>
        <begin position="129"/>
        <end position="154"/>
    </location>
</feature>
<sequence>MMEEEQSLLENEEVNDLGDPQHLSRKCDENPDNTVSAAKLPSTPPPAYSLHSQSVVTYQPVAMPGDVCMKVPWVDDSEIKAIRTKAIISVALSTAFSVCLYPLFFSLPACILGILALCNLRNDTSSAKIYVKVSLGLMTAAVIVILFLFTVTLARVLND</sequence>
<dbReference type="EMBL" id="JAIZAY010000015">
    <property type="protein sequence ID" value="KAJ8028490.1"/>
    <property type="molecule type" value="Genomic_DNA"/>
</dbReference>
<keyword evidence="4" id="KW-1185">Reference proteome</keyword>
<feature type="transmembrane region" description="Helical" evidence="2">
    <location>
        <begin position="90"/>
        <end position="117"/>
    </location>
</feature>
<organism evidence="3 4">
    <name type="scientific">Holothuria leucospilota</name>
    <name type="common">Black long sea cucumber</name>
    <name type="synonym">Mertensiothuria leucospilota</name>
    <dbReference type="NCBI Taxonomy" id="206669"/>
    <lineage>
        <taxon>Eukaryota</taxon>
        <taxon>Metazoa</taxon>
        <taxon>Echinodermata</taxon>
        <taxon>Eleutherozoa</taxon>
        <taxon>Echinozoa</taxon>
        <taxon>Holothuroidea</taxon>
        <taxon>Aspidochirotacea</taxon>
        <taxon>Aspidochirotida</taxon>
        <taxon>Holothuriidae</taxon>
        <taxon>Holothuria</taxon>
    </lineage>
</organism>
<evidence type="ECO:0000313" key="4">
    <source>
        <dbReference type="Proteomes" id="UP001152320"/>
    </source>
</evidence>
<name>A0A9Q1BL50_HOLLE</name>
<protein>
    <submittedName>
        <fullName evidence="3">Uncharacterized protein</fullName>
    </submittedName>
</protein>
<evidence type="ECO:0000313" key="3">
    <source>
        <dbReference type="EMBL" id="KAJ8028490.1"/>
    </source>
</evidence>
<feature type="region of interest" description="Disordered" evidence="1">
    <location>
        <begin position="1"/>
        <end position="47"/>
    </location>
</feature>
<gene>
    <name evidence="3" type="ORF">HOLleu_30741</name>
</gene>
<accession>A0A9Q1BL50</accession>
<evidence type="ECO:0000256" key="2">
    <source>
        <dbReference type="SAM" id="Phobius"/>
    </source>
</evidence>
<keyword evidence="2" id="KW-0812">Transmembrane</keyword>
<keyword evidence="2" id="KW-1133">Transmembrane helix</keyword>
<dbReference type="Proteomes" id="UP001152320">
    <property type="component" value="Chromosome 15"/>
</dbReference>
<feature type="compositionally biased region" description="Acidic residues" evidence="1">
    <location>
        <begin position="1"/>
        <end position="16"/>
    </location>
</feature>
<comment type="caution">
    <text evidence="3">The sequence shown here is derived from an EMBL/GenBank/DDBJ whole genome shotgun (WGS) entry which is preliminary data.</text>
</comment>
<reference evidence="3" key="1">
    <citation type="submission" date="2021-10" db="EMBL/GenBank/DDBJ databases">
        <title>Tropical sea cucumber genome reveals ecological adaptation and Cuvierian tubules defense mechanism.</title>
        <authorList>
            <person name="Chen T."/>
        </authorList>
    </citation>
    <scope>NUCLEOTIDE SEQUENCE</scope>
    <source>
        <strain evidence="3">Nanhai2018</strain>
        <tissue evidence="3">Muscle</tissue>
    </source>
</reference>